<evidence type="ECO:0008006" key="2">
    <source>
        <dbReference type="Google" id="ProtNLM"/>
    </source>
</evidence>
<proteinExistence type="predicted"/>
<evidence type="ECO:0000313" key="1">
    <source>
        <dbReference type="EMBL" id="VAX14545.1"/>
    </source>
</evidence>
<name>A0A3B1C7B9_9ZZZZ</name>
<dbReference type="InterPro" id="IPR004033">
    <property type="entry name" value="UbiE/COQ5_MeTrFase"/>
</dbReference>
<dbReference type="PROSITE" id="PS51608">
    <property type="entry name" value="SAM_MT_UBIE"/>
    <property type="match status" value="1"/>
</dbReference>
<protein>
    <recommendedName>
        <fullName evidence="2">Methyltransferase domain-containing protein</fullName>
    </recommendedName>
</protein>
<gene>
    <name evidence="1" type="ORF">MNBD_GAMMA24-2714</name>
</gene>
<dbReference type="SUPFAM" id="SSF53335">
    <property type="entry name" value="S-adenosyl-L-methionine-dependent methyltransferases"/>
    <property type="match status" value="1"/>
</dbReference>
<reference evidence="1" key="1">
    <citation type="submission" date="2018-06" db="EMBL/GenBank/DDBJ databases">
        <authorList>
            <person name="Zhirakovskaya E."/>
        </authorList>
    </citation>
    <scope>NUCLEOTIDE SEQUENCE</scope>
</reference>
<dbReference type="PANTHER" id="PTHR43591">
    <property type="entry name" value="METHYLTRANSFERASE"/>
    <property type="match status" value="1"/>
</dbReference>
<dbReference type="CDD" id="cd02440">
    <property type="entry name" value="AdoMet_MTases"/>
    <property type="match status" value="1"/>
</dbReference>
<dbReference type="GO" id="GO:0008168">
    <property type="term" value="F:methyltransferase activity"/>
    <property type="evidence" value="ECO:0007669"/>
    <property type="project" value="InterPro"/>
</dbReference>
<dbReference type="InterPro" id="IPR029063">
    <property type="entry name" value="SAM-dependent_MTases_sf"/>
</dbReference>
<organism evidence="1">
    <name type="scientific">hydrothermal vent metagenome</name>
    <dbReference type="NCBI Taxonomy" id="652676"/>
    <lineage>
        <taxon>unclassified sequences</taxon>
        <taxon>metagenomes</taxon>
        <taxon>ecological metagenomes</taxon>
    </lineage>
</organism>
<dbReference type="EMBL" id="UOFZ01000178">
    <property type="protein sequence ID" value="VAX14545.1"/>
    <property type="molecule type" value="Genomic_DNA"/>
</dbReference>
<dbReference type="Gene3D" id="3.40.50.150">
    <property type="entry name" value="Vaccinia Virus protein VP39"/>
    <property type="match status" value="1"/>
</dbReference>
<dbReference type="AlphaFoldDB" id="A0A3B1C7B9"/>
<dbReference type="Pfam" id="PF01209">
    <property type="entry name" value="Ubie_methyltran"/>
    <property type="match status" value="1"/>
</dbReference>
<accession>A0A3B1C7B9</accession>
<sequence length="229" mass="25663">MDVATGTGAALVAAAQMVGPQGRVQAIDLAENMLDRAEHNLRMNGLSNADFHVMDATRLDFKSSYFDAVICSFGLFFMPDMLGALKEWRRVLKPGGRLIFTSFSANAFQPLGKIFRDDIEASDITLEDPGWQRLNNEDACRDILTQAGFDNIQLLQEQLGYHLNDEKGWWDIVVNSGLRAIFNKLPAEKRADFQQQHLDKIAKLKTDKGLWLNVEVLFSSAQRPADSDN</sequence>